<keyword evidence="2" id="KW-1185">Reference proteome</keyword>
<dbReference type="EMBL" id="CP116221">
    <property type="protein sequence ID" value="WCO02564.1"/>
    <property type="molecule type" value="Genomic_DNA"/>
</dbReference>
<protein>
    <submittedName>
        <fullName evidence="1">Uncharacterized protein</fullName>
    </submittedName>
</protein>
<evidence type="ECO:0000313" key="2">
    <source>
        <dbReference type="Proteomes" id="UP001202717"/>
    </source>
</evidence>
<organism evidence="1 2">
    <name type="scientific">Psychroserpens ponticola</name>
    <dbReference type="NCBI Taxonomy" id="2932268"/>
    <lineage>
        <taxon>Bacteria</taxon>
        <taxon>Pseudomonadati</taxon>
        <taxon>Bacteroidota</taxon>
        <taxon>Flavobacteriia</taxon>
        <taxon>Flavobacteriales</taxon>
        <taxon>Flavobacteriaceae</taxon>
        <taxon>Psychroserpens</taxon>
    </lineage>
</organism>
<sequence length="151" mass="16958">MSFITKLKSAFGKPKTIKKGQVDDHTNAIINDIDNDPFAISESNVLYAGLNELGGYYFFQTVIVGTFHVKTVKGAQLKVLGHDFELVLNSDMIELESDHSSVSNRSISKIDFQIEEVDAARIDRANIKQLILTSKQENILFSIYELSDEEE</sequence>
<evidence type="ECO:0000313" key="1">
    <source>
        <dbReference type="EMBL" id="WCO02564.1"/>
    </source>
</evidence>
<proteinExistence type="predicted"/>
<dbReference type="RefSeq" id="WP_249995332.1">
    <property type="nucleotide sequence ID" value="NZ_CP116221.1"/>
</dbReference>
<gene>
    <name evidence="1" type="ORF">MUN68_003485</name>
</gene>
<reference evidence="1 2" key="1">
    <citation type="submission" date="2023-01" db="EMBL/GenBank/DDBJ databases">
        <title>Psychroserpens ponticola sp. nov., isolated from seawater.</title>
        <authorList>
            <person name="Kristyanto S."/>
            <person name="Jung J."/>
            <person name="Kim J.M."/>
            <person name="Jeon C.O."/>
        </authorList>
    </citation>
    <scope>NUCLEOTIDE SEQUENCE [LARGE SCALE GENOMIC DNA]</scope>
    <source>
        <strain evidence="1 2">MSW6</strain>
    </source>
</reference>
<name>A0ABY7RZJ2_9FLAO</name>
<accession>A0ABY7RZJ2</accession>
<dbReference type="Proteomes" id="UP001202717">
    <property type="component" value="Chromosome"/>
</dbReference>